<dbReference type="InterPro" id="IPR018639">
    <property type="entry name" value="DUF2062"/>
</dbReference>
<dbReference type="PANTHER" id="PTHR35102:SF1">
    <property type="entry name" value="E3 UBIQUITIN-PROTEIN LIGASE"/>
    <property type="match status" value="1"/>
</dbReference>
<protein>
    <submittedName>
        <fullName evidence="3">DUF2062 domain-containing protein</fullName>
    </submittedName>
</protein>
<organism evidence="3 4">
    <name type="scientific">Hymenobacter rubripertinctus</name>
    <dbReference type="NCBI Taxonomy" id="2029981"/>
    <lineage>
        <taxon>Bacteria</taxon>
        <taxon>Pseudomonadati</taxon>
        <taxon>Bacteroidota</taxon>
        <taxon>Cytophagia</taxon>
        <taxon>Cytophagales</taxon>
        <taxon>Hymenobacteraceae</taxon>
        <taxon>Hymenobacter</taxon>
    </lineage>
</organism>
<reference evidence="3 4" key="1">
    <citation type="submission" date="2018-09" db="EMBL/GenBank/DDBJ databases">
        <authorList>
            <person name="Zeman M."/>
            <person name="Pardy F."/>
        </authorList>
    </citation>
    <scope>NUCLEOTIDE SEQUENCE [LARGE SCALE GENOMIC DNA]</scope>
    <source>
        <strain evidence="3 4">CCM 8852</strain>
    </source>
</reference>
<dbReference type="OrthoDB" id="978759at2"/>
<dbReference type="Proteomes" id="UP000284250">
    <property type="component" value="Unassembled WGS sequence"/>
</dbReference>
<sequence>MPDSAAPVPASPTPAPPAGWWRRRVGQPLLGLLRQGLTPHQLALTVALGTACGLIPMLGVTSLLATFGAVRLRLNVAATLLIAHLWSPVQLLLIIPLLRQGARLWGGHTPTLTLDKLRTLFSHDWLAALSLLWHAIAGALLLWAGAFAALAPVLYFALRPVLRRVLKAHHGPAGGVV</sequence>
<keyword evidence="4" id="KW-1185">Reference proteome</keyword>
<name>A0A418R116_9BACT</name>
<feature type="transmembrane region" description="Helical" evidence="1">
    <location>
        <begin position="76"/>
        <end position="98"/>
    </location>
</feature>
<dbReference type="AlphaFoldDB" id="A0A418R116"/>
<dbReference type="Pfam" id="PF09835">
    <property type="entry name" value="DUF2062"/>
    <property type="match status" value="1"/>
</dbReference>
<keyword evidence="1" id="KW-1133">Transmembrane helix</keyword>
<accession>A0A418R116</accession>
<feature type="domain" description="DUF2062" evidence="2">
    <location>
        <begin position="23"/>
        <end position="167"/>
    </location>
</feature>
<evidence type="ECO:0000256" key="1">
    <source>
        <dbReference type="SAM" id="Phobius"/>
    </source>
</evidence>
<keyword evidence="1" id="KW-0812">Transmembrane</keyword>
<dbReference type="RefSeq" id="WP_119655386.1">
    <property type="nucleotide sequence ID" value="NZ_JBHUOI010000009.1"/>
</dbReference>
<proteinExistence type="predicted"/>
<feature type="transmembrane region" description="Helical" evidence="1">
    <location>
        <begin position="42"/>
        <end position="64"/>
    </location>
</feature>
<feature type="transmembrane region" description="Helical" evidence="1">
    <location>
        <begin position="131"/>
        <end position="158"/>
    </location>
</feature>
<dbReference type="EMBL" id="QYCN01000010">
    <property type="protein sequence ID" value="RIY11068.1"/>
    <property type="molecule type" value="Genomic_DNA"/>
</dbReference>
<evidence type="ECO:0000259" key="2">
    <source>
        <dbReference type="Pfam" id="PF09835"/>
    </source>
</evidence>
<dbReference type="PANTHER" id="PTHR35102">
    <property type="entry name" value="E3 UBIQUITIN-PROTEIN LIGASE"/>
    <property type="match status" value="1"/>
</dbReference>
<evidence type="ECO:0000313" key="3">
    <source>
        <dbReference type="EMBL" id="RIY11068.1"/>
    </source>
</evidence>
<reference evidence="3 4" key="2">
    <citation type="submission" date="2019-01" db="EMBL/GenBank/DDBJ databases">
        <title>Hymenobacter humicola sp. nov., isolated from soils in Antarctica.</title>
        <authorList>
            <person name="Sedlacek I."/>
            <person name="Holochova P."/>
            <person name="Kralova S."/>
            <person name="Pantucek R."/>
            <person name="Stankova E."/>
            <person name="Vrbovska V."/>
            <person name="Kristofova L."/>
            <person name="Svec P."/>
            <person name="Busse H.-J."/>
        </authorList>
    </citation>
    <scope>NUCLEOTIDE SEQUENCE [LARGE SCALE GENOMIC DNA]</scope>
    <source>
        <strain evidence="3 4">CCM 8852</strain>
    </source>
</reference>
<keyword evidence="1" id="KW-0472">Membrane</keyword>
<comment type="caution">
    <text evidence="3">The sequence shown here is derived from an EMBL/GenBank/DDBJ whole genome shotgun (WGS) entry which is preliminary data.</text>
</comment>
<evidence type="ECO:0000313" key="4">
    <source>
        <dbReference type="Proteomes" id="UP000284250"/>
    </source>
</evidence>
<gene>
    <name evidence="3" type="ORF">D0T11_08660</name>
</gene>